<organism evidence="2 3">
    <name type="scientific">Paramecium octaurelia</name>
    <dbReference type="NCBI Taxonomy" id="43137"/>
    <lineage>
        <taxon>Eukaryota</taxon>
        <taxon>Sar</taxon>
        <taxon>Alveolata</taxon>
        <taxon>Ciliophora</taxon>
        <taxon>Intramacronucleata</taxon>
        <taxon>Oligohymenophorea</taxon>
        <taxon>Peniculida</taxon>
        <taxon>Parameciidae</taxon>
        <taxon>Paramecium</taxon>
    </lineage>
</organism>
<keyword evidence="3" id="KW-1185">Reference proteome</keyword>
<keyword evidence="1" id="KW-0472">Membrane</keyword>
<evidence type="ECO:0000313" key="2">
    <source>
        <dbReference type="EMBL" id="CAD8207738.1"/>
    </source>
</evidence>
<comment type="caution">
    <text evidence="2">The sequence shown here is derived from an EMBL/GenBank/DDBJ whole genome shotgun (WGS) entry which is preliminary data.</text>
</comment>
<sequence>MIRCLSTEQMHFLINFFLFLVHLFLTKVLIIVQNYFKQYSLQQKTLLINQFKKWNLFQPFIANSNKINDSQLKLSNKIQIKKIITNNYSLIFQYKIIQFNKVNNVMQLLLIIIIQQYQLCVIVRSKSLNLNKNSCNQFNFLVNIHMIIQLIFISGSYLQIIIWSIDQQNLWICSQKLVEHSNYINCLILNHNEDLIISGSRDHKIKFLGQTESMDMLVTIIDHQNYVIGLSLNEKQNRVISCGQTYLYQQQKNHNRIKNGMLYKRQQLSRMDLEYASSMIIYSHSNYIIKNEQNQQNYSKIKQIAVKSDFNDCCYFFAQQYVKSKCLLVNKNGKTVNLLRINQNGDFITQQSIQFGDQYIFGQMSENGKQLMTWDSNSKEIQIRKYQQL</sequence>
<keyword evidence="1" id="KW-1133">Transmembrane helix</keyword>
<evidence type="ECO:0000313" key="3">
    <source>
        <dbReference type="Proteomes" id="UP000683925"/>
    </source>
</evidence>
<dbReference type="OrthoDB" id="295882at2759"/>
<keyword evidence="1" id="KW-0812">Transmembrane</keyword>
<protein>
    <recommendedName>
        <fullName evidence="4">Transmembrane protein</fullName>
    </recommendedName>
</protein>
<proteinExistence type="predicted"/>
<dbReference type="PANTHER" id="PTHR19920">
    <property type="entry name" value="WD40 PROTEIN CIAO1"/>
    <property type="match status" value="1"/>
</dbReference>
<accession>A0A8S1Y4L3</accession>
<dbReference type="Pfam" id="PF00400">
    <property type="entry name" value="WD40"/>
    <property type="match status" value="1"/>
</dbReference>
<name>A0A8S1Y4L3_PAROT</name>
<dbReference type="GO" id="GO:0097361">
    <property type="term" value="C:cytosolic [4Fe-4S] assembly targeting complex"/>
    <property type="evidence" value="ECO:0007669"/>
    <property type="project" value="TreeGrafter"/>
</dbReference>
<gene>
    <name evidence="2" type="ORF">POCTA_138.1.T1420010</name>
</gene>
<dbReference type="Proteomes" id="UP000683925">
    <property type="component" value="Unassembled WGS sequence"/>
</dbReference>
<dbReference type="PANTHER" id="PTHR19920:SF0">
    <property type="entry name" value="CYTOSOLIC IRON-SULFUR PROTEIN ASSEMBLY PROTEIN CIAO1-RELATED"/>
    <property type="match status" value="1"/>
</dbReference>
<dbReference type="AlphaFoldDB" id="A0A8S1Y4L3"/>
<reference evidence="2" key="1">
    <citation type="submission" date="2021-01" db="EMBL/GenBank/DDBJ databases">
        <authorList>
            <consortium name="Genoscope - CEA"/>
            <person name="William W."/>
        </authorList>
    </citation>
    <scope>NUCLEOTIDE SEQUENCE</scope>
</reference>
<feature type="transmembrane region" description="Helical" evidence="1">
    <location>
        <begin position="12"/>
        <end position="36"/>
    </location>
</feature>
<evidence type="ECO:0000256" key="1">
    <source>
        <dbReference type="SAM" id="Phobius"/>
    </source>
</evidence>
<dbReference type="InterPro" id="IPR001680">
    <property type="entry name" value="WD40_rpt"/>
</dbReference>
<evidence type="ECO:0008006" key="4">
    <source>
        <dbReference type="Google" id="ProtNLM"/>
    </source>
</evidence>
<dbReference type="GO" id="GO:0016226">
    <property type="term" value="P:iron-sulfur cluster assembly"/>
    <property type="evidence" value="ECO:0007669"/>
    <property type="project" value="TreeGrafter"/>
</dbReference>
<dbReference type="EMBL" id="CAJJDP010000143">
    <property type="protein sequence ID" value="CAD8207738.1"/>
    <property type="molecule type" value="Genomic_DNA"/>
</dbReference>
<feature type="transmembrane region" description="Helical" evidence="1">
    <location>
        <begin position="144"/>
        <end position="165"/>
    </location>
</feature>